<dbReference type="GO" id="GO:0015035">
    <property type="term" value="F:protein-disulfide reductase activity"/>
    <property type="evidence" value="ECO:0007669"/>
    <property type="project" value="InterPro"/>
</dbReference>
<dbReference type="PANTHER" id="PTHR34290">
    <property type="entry name" value="SI:CH73-390P7.2"/>
    <property type="match status" value="1"/>
</dbReference>
<dbReference type="InterPro" id="IPR007263">
    <property type="entry name" value="DCC1-like"/>
</dbReference>
<dbReference type="eggNOG" id="COG3011">
    <property type="taxonomic scope" value="Bacteria"/>
</dbReference>
<dbReference type="SUPFAM" id="SSF52833">
    <property type="entry name" value="Thioredoxin-like"/>
    <property type="match status" value="1"/>
</dbReference>
<dbReference type="Proteomes" id="UP000000466">
    <property type="component" value="Chromosome"/>
</dbReference>
<sequence length="139" mass="16171">MIEKPRPHLTLFFDSYCPLCVKEMHLLKAKDEQQRLAFEDIHQPDFGVRYPHVDPASANAVLHGQLENGQMIYGLDVTAHAWALVGNRLFRLLRLPLIRPLADIAYRLFARHRYHISYWLTGQARCENCNLSTRVCDKN</sequence>
<organism evidence="1 2">
    <name type="scientific">Simiduia agarivorans (strain DSM 21679 / JCM 13881 / BCRC 17597 / SA1)</name>
    <dbReference type="NCBI Taxonomy" id="1117647"/>
    <lineage>
        <taxon>Bacteria</taxon>
        <taxon>Pseudomonadati</taxon>
        <taxon>Pseudomonadota</taxon>
        <taxon>Gammaproteobacteria</taxon>
        <taxon>Cellvibrionales</taxon>
        <taxon>Cellvibrionaceae</taxon>
        <taxon>Simiduia</taxon>
    </lineage>
</organism>
<dbReference type="AlphaFoldDB" id="K4L2F8"/>
<evidence type="ECO:0000313" key="1">
    <source>
        <dbReference type="EMBL" id="AFV00373.1"/>
    </source>
</evidence>
<dbReference type="InterPro" id="IPR036249">
    <property type="entry name" value="Thioredoxin-like_sf"/>
</dbReference>
<dbReference type="Pfam" id="PF04134">
    <property type="entry name" value="DCC1-like"/>
    <property type="match status" value="1"/>
</dbReference>
<gene>
    <name evidence="1" type="ordered locus">M5M_16200</name>
</gene>
<evidence type="ECO:0000313" key="2">
    <source>
        <dbReference type="Proteomes" id="UP000000466"/>
    </source>
</evidence>
<dbReference type="KEGG" id="saga:M5M_16200"/>
<dbReference type="HOGENOM" id="CLU_086500_2_1_6"/>
<dbReference type="STRING" id="1117647.M5M_16200"/>
<keyword evidence="2" id="KW-1185">Reference proteome</keyword>
<proteinExistence type="predicted"/>
<protein>
    <submittedName>
        <fullName evidence="1">Thiol-disulfide oxidoreductase DCC</fullName>
    </submittedName>
</protein>
<dbReference type="InterPro" id="IPR044691">
    <property type="entry name" value="DCC1_Trx"/>
</dbReference>
<dbReference type="EMBL" id="CP003746">
    <property type="protein sequence ID" value="AFV00373.1"/>
    <property type="molecule type" value="Genomic_DNA"/>
</dbReference>
<dbReference type="OrthoDB" id="5294764at2"/>
<name>K4L2F8_SIMAS</name>
<dbReference type="PANTHER" id="PTHR34290:SF2">
    <property type="entry name" value="OS04G0668800 PROTEIN"/>
    <property type="match status" value="1"/>
</dbReference>
<accession>K4L2F8</accession>
<reference evidence="1 2" key="1">
    <citation type="journal article" date="2013" name="Genome Announc.">
        <title>Complete genome sequence of Simiduia agarivorans SA1(T), a marine bacterium able to degrade a variety of polysaccharides.</title>
        <authorList>
            <person name="Lin S.Y."/>
            <person name="Shieh W.Y."/>
            <person name="Chen J.S."/>
            <person name="Tang S.L."/>
        </authorList>
    </citation>
    <scope>NUCLEOTIDE SEQUENCE [LARGE SCALE GENOMIC DNA]</scope>
    <source>
        <strain evidence="2">DSM 21679 / JCM 13881 / BCRC 17597 / SA1</strain>
    </source>
</reference>
<dbReference type="RefSeq" id="WP_015048525.1">
    <property type="nucleotide sequence ID" value="NC_018868.3"/>
</dbReference>